<dbReference type="SMART" id="SM00065">
    <property type="entry name" value="GAF"/>
    <property type="match status" value="1"/>
</dbReference>
<evidence type="ECO:0000313" key="3">
    <source>
        <dbReference type="Proteomes" id="UP001165498"/>
    </source>
</evidence>
<dbReference type="InterPro" id="IPR000253">
    <property type="entry name" value="FHA_dom"/>
</dbReference>
<dbReference type="Pfam" id="PF01590">
    <property type="entry name" value="GAF"/>
    <property type="match status" value="1"/>
</dbReference>
<sequence length="296" mass="31728">MPARFSAYPPDRAAVVRVLAEGERYCVGRAPACELQLDHASVSRMHAEIAHDGEGWRLLDLGSKNGLRVDGRLVSEASLSSPTWFAIGDVYCWLEPLSAQTARDAAAFAEVRRSTSRALSQQLQYLPGVEPLLQQTLSAVLEMSQLERGFVLYGQAGDLRVRAVQGLRHEELGRRGFAGSAGSVERCLSGRRSVICCDTSDSPWLGARPSVVLGGIRSLVCVPLLLGGELLGAIYADSRSAGPLLTEFDLELIEGLAQQAAAALAAARLRGAVDDLLEAARDAGVAAPRWKDLRPL</sequence>
<feature type="domain" description="FHA" evidence="1">
    <location>
        <begin position="25"/>
        <end position="74"/>
    </location>
</feature>
<proteinExistence type="predicted"/>
<accession>A0ABT1QXU1</accession>
<dbReference type="InterPro" id="IPR029016">
    <property type="entry name" value="GAF-like_dom_sf"/>
</dbReference>
<dbReference type="Pfam" id="PF00498">
    <property type="entry name" value="FHA"/>
    <property type="match status" value="1"/>
</dbReference>
<dbReference type="CDD" id="cd00060">
    <property type="entry name" value="FHA"/>
    <property type="match status" value="1"/>
</dbReference>
<dbReference type="InterPro" id="IPR008984">
    <property type="entry name" value="SMAD_FHA_dom_sf"/>
</dbReference>
<dbReference type="Gene3D" id="2.60.200.20">
    <property type="match status" value="1"/>
</dbReference>
<dbReference type="Gene3D" id="3.30.450.40">
    <property type="match status" value="1"/>
</dbReference>
<dbReference type="InterPro" id="IPR003018">
    <property type="entry name" value="GAF"/>
</dbReference>
<organism evidence="2 3">
    <name type="scientific">Tahibacter harae</name>
    <dbReference type="NCBI Taxonomy" id="2963937"/>
    <lineage>
        <taxon>Bacteria</taxon>
        <taxon>Pseudomonadati</taxon>
        <taxon>Pseudomonadota</taxon>
        <taxon>Gammaproteobacteria</taxon>
        <taxon>Lysobacterales</taxon>
        <taxon>Rhodanobacteraceae</taxon>
        <taxon>Tahibacter</taxon>
    </lineage>
</organism>
<dbReference type="RefSeq" id="WP_255916289.1">
    <property type="nucleotide sequence ID" value="NZ_JANFQO010000025.1"/>
</dbReference>
<evidence type="ECO:0000313" key="2">
    <source>
        <dbReference type="EMBL" id="MCQ4167101.1"/>
    </source>
</evidence>
<keyword evidence="3" id="KW-1185">Reference proteome</keyword>
<dbReference type="EMBL" id="JANFQO010000025">
    <property type="protein sequence ID" value="MCQ4167101.1"/>
    <property type="molecule type" value="Genomic_DNA"/>
</dbReference>
<protein>
    <submittedName>
        <fullName evidence="2">FHA domain-containing protein</fullName>
    </submittedName>
</protein>
<dbReference type="PROSITE" id="PS50006">
    <property type="entry name" value="FHA_DOMAIN"/>
    <property type="match status" value="1"/>
</dbReference>
<dbReference type="SMART" id="SM00240">
    <property type="entry name" value="FHA"/>
    <property type="match status" value="1"/>
</dbReference>
<dbReference type="SUPFAM" id="SSF49879">
    <property type="entry name" value="SMAD/FHA domain"/>
    <property type="match status" value="1"/>
</dbReference>
<name>A0ABT1QXU1_9GAMM</name>
<reference evidence="2" key="1">
    <citation type="submission" date="2022-07" db="EMBL/GenBank/DDBJ databases">
        <title>Tahibacter sp., a new gammaproteobacterium isolated from the silt sample collected at pig farm.</title>
        <authorList>
            <person name="Chen H."/>
        </authorList>
    </citation>
    <scope>NUCLEOTIDE SEQUENCE</scope>
    <source>
        <strain evidence="2">P2K</strain>
    </source>
</reference>
<dbReference type="SUPFAM" id="SSF55781">
    <property type="entry name" value="GAF domain-like"/>
    <property type="match status" value="1"/>
</dbReference>
<evidence type="ECO:0000259" key="1">
    <source>
        <dbReference type="PROSITE" id="PS50006"/>
    </source>
</evidence>
<dbReference type="Proteomes" id="UP001165498">
    <property type="component" value="Unassembled WGS sequence"/>
</dbReference>
<gene>
    <name evidence="2" type="ORF">NM961_20490</name>
</gene>
<comment type="caution">
    <text evidence="2">The sequence shown here is derived from an EMBL/GenBank/DDBJ whole genome shotgun (WGS) entry which is preliminary data.</text>
</comment>